<sequence>MPDSKLHSASFALALVLRFHEKNVDINSLQHELSGKDSDIEIHDLVRISRRLGLKARKVNVKQRRLHKSPVPFIAKGRNNDYFIIADISAEKNVAMVQFFWAGAVHITPERALGTVER</sequence>
<reference evidence="2 3" key="1">
    <citation type="submission" date="2024-06" db="EMBL/GenBank/DDBJ databases">
        <title>Genomic Encyclopedia of Type Strains, Phase V (KMG-V): Genome sequencing to study the core and pangenomes of soil and plant-associated prokaryotes.</title>
        <authorList>
            <person name="Whitman W."/>
        </authorList>
    </citation>
    <scope>NUCLEOTIDE SEQUENCE [LARGE SCALE GENOMIC DNA]</scope>
    <source>
        <strain evidence="2 3">NE40</strain>
    </source>
</reference>
<protein>
    <submittedName>
        <fullName evidence="2">ABC-type bacteriocin/lantibiotic exporter with double-glycine peptidase domain</fullName>
    </submittedName>
</protein>
<accession>A0ABV2SIA6</accession>
<name>A0ABV2SIA6_9GAMM</name>
<dbReference type="Pfam" id="PF03412">
    <property type="entry name" value="Peptidase_C39"/>
    <property type="match status" value="1"/>
</dbReference>
<evidence type="ECO:0000313" key="2">
    <source>
        <dbReference type="EMBL" id="MET4757472.1"/>
    </source>
</evidence>
<dbReference type="EMBL" id="JBEWTB010000002">
    <property type="protein sequence ID" value="MET4757472.1"/>
    <property type="molecule type" value="Genomic_DNA"/>
</dbReference>
<dbReference type="Proteomes" id="UP001549366">
    <property type="component" value="Unassembled WGS sequence"/>
</dbReference>
<evidence type="ECO:0000313" key="3">
    <source>
        <dbReference type="Proteomes" id="UP001549366"/>
    </source>
</evidence>
<dbReference type="RefSeq" id="WP_354016407.1">
    <property type="nucleotide sequence ID" value="NZ_JBEWTB010000002.1"/>
</dbReference>
<dbReference type="Gene3D" id="3.90.70.10">
    <property type="entry name" value="Cysteine proteinases"/>
    <property type="match status" value="1"/>
</dbReference>
<gene>
    <name evidence="2" type="ORF">V5J35_002664</name>
</gene>
<comment type="caution">
    <text evidence="2">The sequence shown here is derived from an EMBL/GenBank/DDBJ whole genome shotgun (WGS) entry which is preliminary data.</text>
</comment>
<feature type="domain" description="Peptidase C39" evidence="1">
    <location>
        <begin position="11"/>
        <end position="95"/>
    </location>
</feature>
<keyword evidence="3" id="KW-1185">Reference proteome</keyword>
<organism evidence="2 3">
    <name type="scientific">Endozoicomonas lisbonensis</name>
    <dbReference type="NCBI Taxonomy" id="3120522"/>
    <lineage>
        <taxon>Bacteria</taxon>
        <taxon>Pseudomonadati</taxon>
        <taxon>Pseudomonadota</taxon>
        <taxon>Gammaproteobacteria</taxon>
        <taxon>Oceanospirillales</taxon>
        <taxon>Endozoicomonadaceae</taxon>
        <taxon>Endozoicomonas</taxon>
    </lineage>
</organism>
<proteinExistence type="predicted"/>
<dbReference type="InterPro" id="IPR005074">
    <property type="entry name" value="Peptidase_C39"/>
</dbReference>
<evidence type="ECO:0000259" key="1">
    <source>
        <dbReference type="Pfam" id="PF03412"/>
    </source>
</evidence>